<dbReference type="InterPro" id="IPR027417">
    <property type="entry name" value="P-loop_NTPase"/>
</dbReference>
<dbReference type="GO" id="GO:0006270">
    <property type="term" value="P:DNA replication initiation"/>
    <property type="evidence" value="ECO:0007669"/>
    <property type="project" value="TreeGrafter"/>
</dbReference>
<dbReference type="FunFam" id="3.40.50.300:FF:000489">
    <property type="entry name" value="Primosome assembly protein PriA"/>
    <property type="match status" value="1"/>
</dbReference>
<dbReference type="Gene3D" id="3.40.50.300">
    <property type="entry name" value="P-loop containing nucleotide triphosphate hydrolases"/>
    <property type="match status" value="2"/>
</dbReference>
<dbReference type="SUPFAM" id="SSF52540">
    <property type="entry name" value="P-loop containing nucleoside triphosphate hydrolases"/>
    <property type="match status" value="2"/>
</dbReference>
<feature type="binding site" evidence="12">
    <location>
        <position position="487"/>
    </location>
    <ligand>
        <name>Zn(2+)</name>
        <dbReference type="ChEBI" id="CHEBI:29105"/>
        <label>1</label>
    </ligand>
</feature>
<evidence type="ECO:0000256" key="6">
    <source>
        <dbReference type="ARBA" id="ARBA00022806"/>
    </source>
</evidence>
<name>A0A0A8JXR8_9HYPH</name>
<dbReference type="InterPro" id="IPR041222">
    <property type="entry name" value="PriA_3primeBD"/>
</dbReference>
<keyword evidence="1 12" id="KW-0639">Primosome</keyword>
<feature type="binding site" evidence="12">
    <location>
        <position position="456"/>
    </location>
    <ligand>
        <name>Zn(2+)</name>
        <dbReference type="ChEBI" id="CHEBI:29105"/>
        <label>2</label>
    </ligand>
</feature>
<accession>A0A0A8JXR8</accession>
<feature type="binding site" evidence="12">
    <location>
        <position position="459"/>
    </location>
    <ligand>
        <name>Zn(2+)</name>
        <dbReference type="ChEBI" id="CHEBI:29105"/>
        <label>2</label>
    </ligand>
</feature>
<keyword evidence="4 12" id="KW-0547">Nucleotide-binding</keyword>
<keyword evidence="15" id="KW-1185">Reference proteome</keyword>
<dbReference type="EMBL" id="AP014648">
    <property type="protein sequence ID" value="BAQ15583.1"/>
    <property type="molecule type" value="Genomic_DNA"/>
</dbReference>
<evidence type="ECO:0000313" key="14">
    <source>
        <dbReference type="EMBL" id="BAQ15583.1"/>
    </source>
</evidence>
<keyword evidence="10 12" id="KW-0413">Isomerase</keyword>
<feature type="binding site" evidence="12">
    <location>
        <position position="474"/>
    </location>
    <ligand>
        <name>Zn(2+)</name>
        <dbReference type="ChEBI" id="CHEBI:29105"/>
        <label>2</label>
    </ligand>
</feature>
<proteinExistence type="inferred from homology"/>
<dbReference type="GO" id="GO:0005524">
    <property type="term" value="F:ATP binding"/>
    <property type="evidence" value="ECO:0007669"/>
    <property type="project" value="UniProtKB-UniRule"/>
</dbReference>
<dbReference type="InterPro" id="IPR040498">
    <property type="entry name" value="PriA_CRR"/>
</dbReference>
<evidence type="ECO:0000256" key="11">
    <source>
        <dbReference type="ARBA" id="ARBA00048988"/>
    </source>
</evidence>
<evidence type="ECO:0000256" key="3">
    <source>
        <dbReference type="ARBA" id="ARBA00022723"/>
    </source>
</evidence>
<dbReference type="RefSeq" id="WP_045363387.1">
    <property type="nucleotide sequence ID" value="NZ_AP014648.1"/>
</dbReference>
<keyword evidence="2 12" id="KW-0235">DNA replication</keyword>
<keyword evidence="3 12" id="KW-0479">Metal-binding</keyword>
<dbReference type="Pfam" id="PF18074">
    <property type="entry name" value="PriA_C"/>
    <property type="match status" value="1"/>
</dbReference>
<dbReference type="EC" id="5.6.2.4" evidence="12"/>
<feature type="binding site" evidence="12">
    <location>
        <position position="450"/>
    </location>
    <ligand>
        <name>Zn(2+)</name>
        <dbReference type="ChEBI" id="CHEBI:29105"/>
        <label>1</label>
    </ligand>
</feature>
<dbReference type="NCBIfam" id="TIGR00595">
    <property type="entry name" value="priA"/>
    <property type="match status" value="1"/>
</dbReference>
<evidence type="ECO:0000256" key="9">
    <source>
        <dbReference type="ARBA" id="ARBA00023125"/>
    </source>
</evidence>
<dbReference type="KEGG" id="mcg:GL4_0112"/>
<dbReference type="GO" id="GO:0016887">
    <property type="term" value="F:ATP hydrolysis activity"/>
    <property type="evidence" value="ECO:0007669"/>
    <property type="project" value="RHEA"/>
</dbReference>
<comment type="subunit">
    <text evidence="12">Component of the replication restart primosome.</text>
</comment>
<dbReference type="CDD" id="cd18804">
    <property type="entry name" value="SF2_C_priA"/>
    <property type="match status" value="1"/>
</dbReference>
<dbReference type="Proteomes" id="UP000031643">
    <property type="component" value="Chromosome"/>
</dbReference>
<dbReference type="Pfam" id="PF17764">
    <property type="entry name" value="PriA_3primeBD"/>
    <property type="match status" value="1"/>
</dbReference>
<feature type="domain" description="Helicase ATP-binding" evidence="13">
    <location>
        <begin position="220"/>
        <end position="386"/>
    </location>
</feature>
<keyword evidence="8 12" id="KW-0067">ATP-binding</keyword>
<dbReference type="Gene3D" id="3.40.1440.60">
    <property type="entry name" value="PriA, 3(prime) DNA-binding domain"/>
    <property type="match status" value="1"/>
</dbReference>
<reference evidence="14 15" key="1">
    <citation type="submission" date="2014-09" db="EMBL/GenBank/DDBJ databases">
        <title>Genome sequencing of Methyloceanibacter caenitepidi Gela4.</title>
        <authorList>
            <person name="Takeuchi M."/>
            <person name="Susumu S."/>
            <person name="Kamagata Y."/>
            <person name="Oshima K."/>
            <person name="Hattori M."/>
            <person name="Iwasaki W."/>
        </authorList>
    </citation>
    <scope>NUCLEOTIDE SEQUENCE [LARGE SCALE GENOMIC DNA]</scope>
    <source>
        <strain evidence="14 15">Gela4</strain>
    </source>
</reference>
<comment type="cofactor">
    <cofactor evidence="12">
        <name>Zn(2+)</name>
        <dbReference type="ChEBI" id="CHEBI:29105"/>
    </cofactor>
    <text evidence="12">Binds 2 zinc ions per subunit.</text>
</comment>
<dbReference type="AlphaFoldDB" id="A0A0A8JXR8"/>
<evidence type="ECO:0000256" key="4">
    <source>
        <dbReference type="ARBA" id="ARBA00022741"/>
    </source>
</evidence>
<dbReference type="PROSITE" id="PS51192">
    <property type="entry name" value="HELICASE_ATP_BIND_1"/>
    <property type="match status" value="1"/>
</dbReference>
<sequence>MAKSEPDQTQLIPEETPETVPVLVPLALPAPYDYLVPEGADVRPGSFVVAPLGPLKYVAAVWRRPEGAAAPNIPRSKLRALVDVLDDVPPLPEISLDFAEWVADYTLTPPGMVLRMMMSASAAFQPPPPRYGVRLAGPPPERMTPARTRVLDAAGNGLIWVKSLLAEAAGVSPGVIDGLVDAGTLVAEPLPDTIARELDPSLLRAELSDEQRRAAEQLLDNTRDGFAVSLLDGVTGSGKTEVYFEAIAQALSDGKQALVMIPEIALTAAFLTRCEERFGARPAEWHSGLTQSARGRTWRAVAEGKAQLVVGARSALFLPFPNLGLIVVDEEHDQAYKQEDRVSYQARDMAVVRGHLGKCPVVLSSATPSIESLVNAEQGRYRHIPLRARYKAAGLPDLKAIDMRKSPPERGSWLSPVLTEAMAETLARGEQALLFLNRRGYAPLTLCRKCGYRFECPNCSAWMVEHRFRHRLECHHCGKFAPIPDECPSCGAEESLVACGPGVERIAEEVEALFPEARRAILSSDLTPRIADLRETLREIEDREVDIVIGTQLVAKGHHFPGLALVGVVDADLGLAQGDPRAAERTFQLLSQVTGRAGREAIAGRGLLQTYMPEHPVLQALVAGDRDAFYAQEIEARREAGMPPFGRLASLLISGSDRAAAESYARSLARAAPPAETIEVLGPAEAPLSVVRGRYRYRILVKAPREADIQAYLRLWMADAPKARGSIRLSIDIDPYNFL</sequence>
<dbReference type="HAMAP" id="MF_00983">
    <property type="entry name" value="PriA"/>
    <property type="match status" value="1"/>
</dbReference>
<feature type="binding site" evidence="12">
    <location>
        <position position="447"/>
    </location>
    <ligand>
        <name>Zn(2+)</name>
        <dbReference type="ChEBI" id="CHEBI:29105"/>
        <label>1</label>
    </ligand>
</feature>
<evidence type="ECO:0000256" key="2">
    <source>
        <dbReference type="ARBA" id="ARBA00022705"/>
    </source>
</evidence>
<evidence type="ECO:0000313" key="15">
    <source>
        <dbReference type="Proteomes" id="UP000031643"/>
    </source>
</evidence>
<gene>
    <name evidence="12" type="primary">priA</name>
    <name evidence="14" type="ORF">GL4_0112</name>
</gene>
<dbReference type="CDD" id="cd17929">
    <property type="entry name" value="DEXHc_priA"/>
    <property type="match status" value="1"/>
</dbReference>
<dbReference type="STRING" id="1384459.GL4_0112"/>
<dbReference type="InterPro" id="IPR011545">
    <property type="entry name" value="DEAD/DEAH_box_helicase_dom"/>
</dbReference>
<dbReference type="Pfam" id="PF00270">
    <property type="entry name" value="DEAD"/>
    <property type="match status" value="1"/>
</dbReference>
<dbReference type="InterPro" id="IPR041236">
    <property type="entry name" value="PriA_C"/>
</dbReference>
<dbReference type="InterPro" id="IPR042115">
    <property type="entry name" value="PriA_3primeBD_sf"/>
</dbReference>
<dbReference type="PANTHER" id="PTHR30580">
    <property type="entry name" value="PRIMOSOMAL PROTEIN N"/>
    <property type="match status" value="1"/>
</dbReference>
<keyword evidence="7 12" id="KW-0862">Zinc</keyword>
<organism evidence="14 15">
    <name type="scientific">Methyloceanibacter caenitepidi</name>
    <dbReference type="NCBI Taxonomy" id="1384459"/>
    <lineage>
        <taxon>Bacteria</taxon>
        <taxon>Pseudomonadati</taxon>
        <taxon>Pseudomonadota</taxon>
        <taxon>Alphaproteobacteria</taxon>
        <taxon>Hyphomicrobiales</taxon>
        <taxon>Hyphomicrobiaceae</taxon>
        <taxon>Methyloceanibacter</taxon>
    </lineage>
</organism>
<evidence type="ECO:0000259" key="13">
    <source>
        <dbReference type="PROSITE" id="PS51192"/>
    </source>
</evidence>
<keyword evidence="9 12" id="KW-0238">DNA-binding</keyword>
<dbReference type="GO" id="GO:0006269">
    <property type="term" value="P:DNA replication, synthesis of primer"/>
    <property type="evidence" value="ECO:0007669"/>
    <property type="project" value="UniProtKB-KW"/>
</dbReference>
<dbReference type="NCBIfam" id="NF004070">
    <property type="entry name" value="PRK05580.2-2"/>
    <property type="match status" value="1"/>
</dbReference>
<feature type="binding site" evidence="12">
    <location>
        <position position="490"/>
    </location>
    <ligand>
        <name>Zn(2+)</name>
        <dbReference type="ChEBI" id="CHEBI:29105"/>
        <label>1</label>
    </ligand>
</feature>
<comment type="catalytic activity">
    <reaction evidence="12">
        <text>Couples ATP hydrolysis with the unwinding of duplex DNA by translocating in the 3'-5' direction.</text>
        <dbReference type="EC" id="5.6.2.4"/>
    </reaction>
</comment>
<evidence type="ECO:0000256" key="8">
    <source>
        <dbReference type="ARBA" id="ARBA00022840"/>
    </source>
</evidence>
<dbReference type="PANTHER" id="PTHR30580:SF0">
    <property type="entry name" value="PRIMOSOMAL PROTEIN N"/>
    <property type="match status" value="1"/>
</dbReference>
<dbReference type="Pfam" id="PF18319">
    <property type="entry name" value="Zn_ribbon_PriA"/>
    <property type="match status" value="1"/>
</dbReference>
<evidence type="ECO:0000256" key="5">
    <source>
        <dbReference type="ARBA" id="ARBA00022801"/>
    </source>
</evidence>
<comment type="similarity">
    <text evidence="12">Belongs to the helicase family. PriA subfamily.</text>
</comment>
<dbReference type="GO" id="GO:0008270">
    <property type="term" value="F:zinc ion binding"/>
    <property type="evidence" value="ECO:0007669"/>
    <property type="project" value="UniProtKB-UniRule"/>
</dbReference>
<protein>
    <recommendedName>
        <fullName evidence="12">Replication restart protein PriA</fullName>
    </recommendedName>
    <alternativeName>
        <fullName evidence="12">ATP-dependent DNA helicase PriA</fullName>
        <ecNumber evidence="12">5.6.2.4</ecNumber>
    </alternativeName>
    <alternativeName>
        <fullName evidence="12">DNA 3'-5' helicase PriA</fullName>
    </alternativeName>
</protein>
<dbReference type="GO" id="GO:0003677">
    <property type="term" value="F:DNA binding"/>
    <property type="evidence" value="ECO:0007669"/>
    <property type="project" value="UniProtKB-UniRule"/>
</dbReference>
<dbReference type="InterPro" id="IPR005259">
    <property type="entry name" value="PriA"/>
</dbReference>
<dbReference type="GO" id="GO:0006302">
    <property type="term" value="P:double-strand break repair"/>
    <property type="evidence" value="ECO:0007669"/>
    <property type="project" value="InterPro"/>
</dbReference>
<evidence type="ECO:0000256" key="12">
    <source>
        <dbReference type="HAMAP-Rule" id="MF_00983"/>
    </source>
</evidence>
<dbReference type="GO" id="GO:0043138">
    <property type="term" value="F:3'-5' DNA helicase activity"/>
    <property type="evidence" value="ECO:0007669"/>
    <property type="project" value="UniProtKB-EC"/>
</dbReference>
<feature type="binding site" evidence="12">
    <location>
        <position position="477"/>
    </location>
    <ligand>
        <name>Zn(2+)</name>
        <dbReference type="ChEBI" id="CHEBI:29105"/>
        <label>2</label>
    </ligand>
</feature>
<dbReference type="SMART" id="SM00487">
    <property type="entry name" value="DEXDc"/>
    <property type="match status" value="1"/>
</dbReference>
<dbReference type="GO" id="GO:0006310">
    <property type="term" value="P:DNA recombination"/>
    <property type="evidence" value="ECO:0007669"/>
    <property type="project" value="InterPro"/>
</dbReference>
<comment type="function">
    <text evidence="12">Initiates the restart of stalled replication forks, which reloads the replicative helicase on sites other than the origin of replication. Recognizes and binds to abandoned replication forks and remodels them to uncover a helicase loading site. Promotes assembly of the primosome at these replication forks.</text>
</comment>
<evidence type="ECO:0000256" key="7">
    <source>
        <dbReference type="ARBA" id="ARBA00022833"/>
    </source>
</evidence>
<evidence type="ECO:0000256" key="1">
    <source>
        <dbReference type="ARBA" id="ARBA00022515"/>
    </source>
</evidence>
<keyword evidence="5 12" id="KW-0378">Hydrolase</keyword>
<dbReference type="GO" id="GO:1990077">
    <property type="term" value="C:primosome complex"/>
    <property type="evidence" value="ECO:0007669"/>
    <property type="project" value="UniProtKB-UniRule"/>
</dbReference>
<dbReference type="HOGENOM" id="CLU_013353_4_0_5"/>
<dbReference type="InterPro" id="IPR014001">
    <property type="entry name" value="Helicase_ATP-bd"/>
</dbReference>
<evidence type="ECO:0000256" key="10">
    <source>
        <dbReference type="ARBA" id="ARBA00023235"/>
    </source>
</evidence>
<keyword evidence="6 12" id="KW-0347">Helicase</keyword>
<comment type="catalytic activity">
    <reaction evidence="11 12">
        <text>ATP + H2O = ADP + phosphate + H(+)</text>
        <dbReference type="Rhea" id="RHEA:13065"/>
        <dbReference type="ChEBI" id="CHEBI:15377"/>
        <dbReference type="ChEBI" id="CHEBI:15378"/>
        <dbReference type="ChEBI" id="CHEBI:30616"/>
        <dbReference type="ChEBI" id="CHEBI:43474"/>
        <dbReference type="ChEBI" id="CHEBI:456216"/>
        <dbReference type="EC" id="5.6.2.4"/>
    </reaction>
</comment>